<evidence type="ECO:0000256" key="1">
    <source>
        <dbReference type="ARBA" id="ARBA00004123"/>
    </source>
</evidence>
<dbReference type="InterPro" id="IPR000408">
    <property type="entry name" value="Reg_chr_condens"/>
</dbReference>
<dbReference type="PROSITE" id="PS50012">
    <property type="entry name" value="RCC1_3"/>
    <property type="match status" value="5"/>
</dbReference>
<keyword evidence="10" id="KW-1185">Reference proteome</keyword>
<dbReference type="Proteomes" id="UP000265515">
    <property type="component" value="Unassembled WGS sequence"/>
</dbReference>
<dbReference type="PROSITE" id="PS00678">
    <property type="entry name" value="WD_REPEATS_1"/>
    <property type="match status" value="2"/>
</dbReference>
<feature type="domain" description="RCC1-like" evidence="8">
    <location>
        <begin position="27"/>
        <end position="311"/>
    </location>
</feature>
<dbReference type="OrthoDB" id="196858at2759"/>
<dbReference type="InterPro" id="IPR058923">
    <property type="entry name" value="RCC1-like_dom"/>
</dbReference>
<dbReference type="Pfam" id="PF25390">
    <property type="entry name" value="WD40_RLD"/>
    <property type="match status" value="1"/>
</dbReference>
<evidence type="ECO:0000256" key="7">
    <source>
        <dbReference type="SAM" id="MobiDB-lite"/>
    </source>
</evidence>
<feature type="region of interest" description="Disordered" evidence="7">
    <location>
        <begin position="920"/>
        <end position="1090"/>
    </location>
</feature>
<dbReference type="Pfam" id="PF00415">
    <property type="entry name" value="RCC1"/>
    <property type="match status" value="1"/>
</dbReference>
<dbReference type="EMBL" id="BFEA01000016">
    <property type="protein sequence ID" value="GBG60962.1"/>
    <property type="molecule type" value="Genomic_DNA"/>
</dbReference>
<feature type="compositionally biased region" description="Basic and acidic residues" evidence="7">
    <location>
        <begin position="1746"/>
        <end position="1766"/>
    </location>
</feature>
<evidence type="ECO:0000256" key="4">
    <source>
        <dbReference type="ARBA" id="ARBA00023242"/>
    </source>
</evidence>
<name>A0A388JTD4_CHABU</name>
<feature type="repeat" description="RCC1" evidence="6">
    <location>
        <begin position="143"/>
        <end position="193"/>
    </location>
</feature>
<keyword evidence="3" id="KW-0677">Repeat</keyword>
<dbReference type="STRING" id="69332.A0A388JTD4"/>
<feature type="repeat" description="WD" evidence="5">
    <location>
        <begin position="491"/>
        <end position="532"/>
    </location>
</feature>
<dbReference type="PROSITE" id="PS00626">
    <property type="entry name" value="RCC1_2"/>
    <property type="match status" value="1"/>
</dbReference>
<evidence type="ECO:0000256" key="5">
    <source>
        <dbReference type="PROSITE-ProRule" id="PRU00221"/>
    </source>
</evidence>
<comment type="caution">
    <text evidence="9">The sequence shown here is derived from an EMBL/GenBank/DDBJ whole genome shotgun (WGS) entry which is preliminary data.</text>
</comment>
<dbReference type="PROSITE" id="PS50082">
    <property type="entry name" value="WD_REPEATS_2"/>
    <property type="match status" value="2"/>
</dbReference>
<feature type="repeat" description="RCC1" evidence="6">
    <location>
        <begin position="91"/>
        <end position="142"/>
    </location>
</feature>
<gene>
    <name evidence="9" type="ORF">CBR_g18561</name>
</gene>
<dbReference type="GO" id="GO:0048188">
    <property type="term" value="C:Set1C/COMPASS complex"/>
    <property type="evidence" value="ECO:0007669"/>
    <property type="project" value="InterPro"/>
</dbReference>
<feature type="repeat" description="RCC1" evidence="6">
    <location>
        <begin position="362"/>
        <end position="415"/>
    </location>
</feature>
<dbReference type="Pfam" id="PF00400">
    <property type="entry name" value="WD40"/>
    <property type="match status" value="2"/>
</dbReference>
<dbReference type="PANTHER" id="PTHR44040:SF1">
    <property type="entry name" value="RETINOBLASTOMA-BINDING PROTEIN 5"/>
    <property type="match status" value="1"/>
</dbReference>
<dbReference type="InterPro" id="IPR036322">
    <property type="entry name" value="WD40_repeat_dom_sf"/>
</dbReference>
<comment type="subcellular location">
    <subcellularLocation>
        <location evidence="1">Nucleus</location>
    </subcellularLocation>
</comment>
<dbReference type="InterPro" id="IPR009091">
    <property type="entry name" value="RCC1/BLIP-II"/>
</dbReference>
<dbReference type="InterPro" id="IPR037850">
    <property type="entry name" value="RBBP5/Swd1"/>
</dbReference>
<feature type="region of interest" description="Disordered" evidence="7">
    <location>
        <begin position="1345"/>
        <end position="1367"/>
    </location>
</feature>
<dbReference type="SUPFAM" id="SSF50978">
    <property type="entry name" value="WD40 repeat-like"/>
    <property type="match status" value="1"/>
</dbReference>
<evidence type="ECO:0000256" key="3">
    <source>
        <dbReference type="ARBA" id="ARBA00022737"/>
    </source>
</evidence>
<evidence type="ECO:0000313" key="9">
    <source>
        <dbReference type="EMBL" id="GBG60962.1"/>
    </source>
</evidence>
<keyword evidence="2 5" id="KW-0853">WD repeat</keyword>
<feature type="region of interest" description="Disordered" evidence="7">
    <location>
        <begin position="1744"/>
        <end position="1785"/>
    </location>
</feature>
<dbReference type="Gene3D" id="2.130.10.30">
    <property type="entry name" value="Regulator of chromosome condensation 1/beta-lactamase-inhibitor protein II"/>
    <property type="match status" value="2"/>
</dbReference>
<evidence type="ECO:0000313" key="10">
    <source>
        <dbReference type="Proteomes" id="UP000265515"/>
    </source>
</evidence>
<dbReference type="PROSITE" id="PS50294">
    <property type="entry name" value="WD_REPEATS_REGION"/>
    <property type="match status" value="1"/>
</dbReference>
<proteinExistence type="predicted"/>
<feature type="region of interest" description="Disordered" evidence="7">
    <location>
        <begin position="1139"/>
        <end position="1185"/>
    </location>
</feature>
<feature type="region of interest" description="Disordered" evidence="7">
    <location>
        <begin position="1455"/>
        <end position="1476"/>
    </location>
</feature>
<evidence type="ECO:0000256" key="2">
    <source>
        <dbReference type="ARBA" id="ARBA00022574"/>
    </source>
</evidence>
<dbReference type="SMART" id="SM00320">
    <property type="entry name" value="WD40"/>
    <property type="match status" value="4"/>
</dbReference>
<sequence>MADGGDQEGCGVGVHASDEDGREVEGGELLFCGSTDAGLWMKKCESLGEDRATGFPFILGPARLAGMKGIKVVHVAAGCASSHCVAADAGGRCFAWGHNDNGQLGLGDVSPRDVPVQVSSLSMVRVIKAAVGRHHTVVVSADGSSYSFGQNKFGQLGTGSAGGQMETKPVKSRVQAAFDVACGAEFTLWLTNVGLLSAGLSQYGQLGDGKDREDSDNACGAVSLICEPQPMPSVISSFVGKRITKAACGINHSVAVDSEGYVYTWGFGGDGRLGHGEQKDEWAPRMLDAFTGANRVPSNALLGAGGAFSVVSAAGGELYIWGRVKTEAGDSVLFHPNRVLVNGWTIHSLGCGSTTTLAAAESCCISWGAGHCGELGYGANEPRSSAVPRKIESLEGLHIHRVAAGQSHSLFIVDVEGDAREKLEKLPVLESKVTKDCLQGLPEVIEEYLENGFTRSTAFNRRGTLLAAGRQDGTIAIWNFDTRAVMKELSSESSSSPIISVSWSKRGWKLLSASIDKRILLWDVLTGNVEASVEFDRMVLTARMHPSINNLCLVCFVYGAPLLVDIGSGEKLPVPVYSPPPYHRGIGSPLDRGVTSVRRGGSCGFTPAPPSSNGEGGIDMPSTACFNKRGDVVYVGNSRGQLLIVEMETCHVLDVIQVTSGTPIRQLAFSRSGKYLLTNSNDRVLRVFENLLPKEGAAEAAKKIMEGRRLVSADEQGGAMTSSHDWNSMQGSGRGGGSVIGTPCEELIGGGSKRRCSELLVFVRGYQDAVNRYQWKAACFSGNEEYIIAASSQKTEHKAYIWHRKEGTLKSTLEGPKEGVVDLVCHPVRLIIASVASSGLVYIWAQEYTEKWAAFAPDFEELSMNEEYLEREDEFDKPLPDSMGVSGNEVEQDEDEDVDVMTVERLSVYSDSDDSRDCLYYLPTVPIPDRPPDEVQAQSGRRKDLAQSHDGSAAAEGEGEANHAEDGDNEDAAAEKGGSDEQSAPRSANGKGGELNRAAGESIQEDVVQIGPNGRPVRKRKLTERSVQVQELLEKRRSLGKSKKKPGGSAGKTDVKTPSVKGEATTSPIAAAAGQPPTVASCGEPCSKVGSPRTVLAREACTSEKALSEAVGTLRRGQGGGDSGTSLFWVGGDAVRSQKLVGSEGEEAAQKAGEGDRARKARTPSSGKGWRNSAMGHPVSSGMFHAQEPQLGSLPETSTGAVASTVINDKDPLLGTRKKKPGSSRVAPGTLGTEGRDWNAAGSGVTVIEQTTRTAGNDRVLDNGNPRKGPSRKMGVTGVSGRSAGEAKKTGSTRKKADISQVHHAGLEGQPVGADPGHMLQQSVGKAESRMSVKRPVWRVEAVPGTPNRTKMRGDELTPTRVVGRGPRLGTAAVRPAVGQTWRVGTTDTAAVRGEPSSKATQSIKCSGMEQKKGGMKGMMSAKSLGARPAMLRKGCQPVGDSGVPKGIVIRAESRRGKAEAVGPSQPEKGRAALGKGKKGIVNERNNARVKVSQPRKKVAPSGECCGLESADLLMPGRSPVGTEGPAEATFGRPMFHVVKPPTKQPREKECVRFYSMTTSPSDRSKAEVSGTSTLVEVGPMLRRVLPGECPNWRDEESVTNPPLTTGMTRVGVVRSCGGPIQERRVGVIMRDFRMDAERRIGLAPGVQACRSQINGKWGVLYHWPRAQLSRPNTDKESEAEMMWHGKQDGYHSVLENMNQRGSSRPDPWGQEVRSVHVQCPWMTQQRKEWMHCQEGILKENGATDPIRECSSGKRSAERRCFPERLPRKRAKGSLPAANPRGDDI</sequence>
<dbReference type="InterPro" id="IPR001680">
    <property type="entry name" value="WD40_rpt"/>
</dbReference>
<feature type="region of interest" description="Disordered" evidence="7">
    <location>
        <begin position="874"/>
        <end position="896"/>
    </location>
</feature>
<dbReference type="Gene3D" id="2.130.10.10">
    <property type="entry name" value="YVTN repeat-like/Quinoprotein amine dehydrogenase"/>
    <property type="match status" value="2"/>
</dbReference>
<dbReference type="SUPFAM" id="SSF50985">
    <property type="entry name" value="RCC1/BLIP-II"/>
    <property type="match status" value="1"/>
</dbReference>
<dbReference type="PANTHER" id="PTHR44040">
    <property type="entry name" value="RETINOBLASTOMA-BINDING PROTEIN 5"/>
    <property type="match status" value="1"/>
</dbReference>
<feature type="repeat" description="RCC1" evidence="6">
    <location>
        <begin position="193"/>
        <end position="259"/>
    </location>
</feature>
<dbReference type="PRINTS" id="PR00633">
    <property type="entry name" value="RCCNDNSATION"/>
</dbReference>
<reference evidence="9 10" key="1">
    <citation type="journal article" date="2018" name="Cell">
        <title>The Chara Genome: Secondary Complexity and Implications for Plant Terrestrialization.</title>
        <authorList>
            <person name="Nishiyama T."/>
            <person name="Sakayama H."/>
            <person name="Vries J.D."/>
            <person name="Buschmann H."/>
            <person name="Saint-Marcoux D."/>
            <person name="Ullrich K.K."/>
            <person name="Haas F.B."/>
            <person name="Vanderstraeten L."/>
            <person name="Becker D."/>
            <person name="Lang D."/>
            <person name="Vosolsobe S."/>
            <person name="Rombauts S."/>
            <person name="Wilhelmsson P.K.I."/>
            <person name="Janitza P."/>
            <person name="Kern R."/>
            <person name="Heyl A."/>
            <person name="Rumpler F."/>
            <person name="Villalobos L.I.A.C."/>
            <person name="Clay J.M."/>
            <person name="Skokan R."/>
            <person name="Toyoda A."/>
            <person name="Suzuki Y."/>
            <person name="Kagoshima H."/>
            <person name="Schijlen E."/>
            <person name="Tajeshwar N."/>
            <person name="Catarino B."/>
            <person name="Hetherington A.J."/>
            <person name="Saltykova A."/>
            <person name="Bonnot C."/>
            <person name="Breuninger H."/>
            <person name="Symeonidi A."/>
            <person name="Radhakrishnan G.V."/>
            <person name="Van Nieuwerburgh F."/>
            <person name="Deforce D."/>
            <person name="Chang C."/>
            <person name="Karol K.G."/>
            <person name="Hedrich R."/>
            <person name="Ulvskov P."/>
            <person name="Glockner G."/>
            <person name="Delwiche C.F."/>
            <person name="Petrasek J."/>
            <person name="Van de Peer Y."/>
            <person name="Friml J."/>
            <person name="Beilby M."/>
            <person name="Dolan L."/>
            <person name="Kohara Y."/>
            <person name="Sugano S."/>
            <person name="Fujiyama A."/>
            <person name="Delaux P.-M."/>
            <person name="Quint M."/>
            <person name="TheiBen G."/>
            <person name="Hagemann M."/>
            <person name="Harholt J."/>
            <person name="Dunand C."/>
            <person name="Zachgo S."/>
            <person name="Langdale J."/>
            <person name="Maumus F."/>
            <person name="Straeten D.V.D."/>
            <person name="Gould S.B."/>
            <person name="Rensing S.A."/>
        </authorList>
    </citation>
    <scope>NUCLEOTIDE SEQUENCE [LARGE SCALE GENOMIC DNA]</scope>
    <source>
        <strain evidence="9 10">S276</strain>
    </source>
</reference>
<feature type="repeat" description="RCC1" evidence="6">
    <location>
        <begin position="260"/>
        <end position="315"/>
    </location>
</feature>
<protein>
    <recommendedName>
        <fullName evidence="8">RCC1-like domain-containing protein</fullName>
    </recommendedName>
</protein>
<evidence type="ECO:0000256" key="6">
    <source>
        <dbReference type="PROSITE-ProRule" id="PRU00235"/>
    </source>
</evidence>
<feature type="repeat" description="WD" evidence="5">
    <location>
        <begin position="456"/>
        <end position="488"/>
    </location>
</feature>
<evidence type="ECO:0000259" key="8">
    <source>
        <dbReference type="Pfam" id="PF25390"/>
    </source>
</evidence>
<dbReference type="InterPro" id="IPR015943">
    <property type="entry name" value="WD40/YVTN_repeat-like_dom_sf"/>
</dbReference>
<keyword evidence="4" id="KW-0539">Nucleus</keyword>
<feature type="region of interest" description="Disordered" evidence="7">
    <location>
        <begin position="1205"/>
        <end position="1298"/>
    </location>
</feature>
<organism evidence="9 10">
    <name type="scientific">Chara braunii</name>
    <name type="common">Braun's stonewort</name>
    <dbReference type="NCBI Taxonomy" id="69332"/>
    <lineage>
        <taxon>Eukaryota</taxon>
        <taxon>Viridiplantae</taxon>
        <taxon>Streptophyta</taxon>
        <taxon>Charophyceae</taxon>
        <taxon>Charales</taxon>
        <taxon>Characeae</taxon>
        <taxon>Chara</taxon>
    </lineage>
</organism>
<dbReference type="Gramene" id="GBG60962">
    <property type="protein sequence ID" value="GBG60962"/>
    <property type="gene ID" value="CBR_g18561"/>
</dbReference>
<dbReference type="InterPro" id="IPR019775">
    <property type="entry name" value="WD40_repeat_CS"/>
</dbReference>
<accession>A0A388JTD4</accession>
<feature type="region of interest" description="Disordered" evidence="7">
    <location>
        <begin position="1392"/>
        <end position="1416"/>
    </location>
</feature>